<protein>
    <submittedName>
        <fullName evidence="1">Uncharacterized protein</fullName>
    </submittedName>
</protein>
<comment type="caution">
    <text evidence="1">The sequence shown here is derived from an EMBL/GenBank/DDBJ whole genome shotgun (WGS) entry which is preliminary data.</text>
</comment>
<dbReference type="AlphaFoldDB" id="A0A064CEP3"/>
<accession>A0A064CEP3</accession>
<gene>
    <name evidence="1" type="ORF">Y900_028550</name>
</gene>
<keyword evidence="2" id="KW-1185">Reference proteome</keyword>
<sequence length="212" mass="23921">MSSFKIDLTQWFDENSEQVDRDLRRYFDAEPGDMFTGRWFDHFAAIGDPNRFEASDIVAVEALSVEVPPEAAARLLITDTERFNALLRAIPREMDLWSVGRLDVSVGSAADDLHAALKQLPQVGGVTAGKLMAAKRPRLIPIFDERVDRMLAPRDELFWVSMHDQLKDDQRRSVIERACRNAPAHVGLLRRIDVALWMAAAPKPGRATPRSE</sequence>
<dbReference type="RefSeq" id="WP_051660518.1">
    <property type="nucleotide sequence ID" value="NZ_JALN02000002.1"/>
</dbReference>
<dbReference type="eggNOG" id="ENOG5032YPW">
    <property type="taxonomic scope" value="Bacteria"/>
</dbReference>
<dbReference type="Pfam" id="PF19827">
    <property type="entry name" value="DUF6308"/>
    <property type="match status" value="1"/>
</dbReference>
<name>A0A064CEP3_9MYCO</name>
<dbReference type="EMBL" id="JALN02000002">
    <property type="protein sequence ID" value="KDE97217.1"/>
    <property type="molecule type" value="Genomic_DNA"/>
</dbReference>
<dbReference type="InterPro" id="IPR046275">
    <property type="entry name" value="DUF6308"/>
</dbReference>
<evidence type="ECO:0000313" key="1">
    <source>
        <dbReference type="EMBL" id="KDE97217.1"/>
    </source>
</evidence>
<reference evidence="1" key="1">
    <citation type="submission" date="2014-05" db="EMBL/GenBank/DDBJ databases">
        <title>Genome sequence of Mycobacterium aromaticivorans strain JS19b1T (= DSM 45407T).</title>
        <authorList>
            <person name="Kwak Y."/>
            <person name="Park G.-S."/>
            <person name="Li Q.X."/>
            <person name="Lee S.-E."/>
            <person name="Shin J.-H."/>
        </authorList>
    </citation>
    <scope>NUCLEOTIDE SEQUENCE [LARGE SCALE GENOMIC DNA]</scope>
    <source>
        <strain evidence="1">JS19b1</strain>
    </source>
</reference>
<organism evidence="1 2">
    <name type="scientific">Mycolicibacterium aromaticivorans JS19b1 = JCM 16368</name>
    <dbReference type="NCBI Taxonomy" id="1440774"/>
    <lineage>
        <taxon>Bacteria</taxon>
        <taxon>Bacillati</taxon>
        <taxon>Actinomycetota</taxon>
        <taxon>Actinomycetes</taxon>
        <taxon>Mycobacteriales</taxon>
        <taxon>Mycobacteriaceae</taxon>
        <taxon>Mycolicibacterium</taxon>
    </lineage>
</organism>
<dbReference type="Proteomes" id="UP000022835">
    <property type="component" value="Unassembled WGS sequence"/>
</dbReference>
<proteinExistence type="predicted"/>
<dbReference type="OrthoDB" id="5178186at2"/>
<evidence type="ECO:0000313" key="2">
    <source>
        <dbReference type="Proteomes" id="UP000022835"/>
    </source>
</evidence>